<keyword evidence="2 7" id="KW-0472">Membrane</keyword>
<evidence type="ECO:0000256" key="4">
    <source>
        <dbReference type="ARBA" id="ARBA00023180"/>
    </source>
</evidence>
<dbReference type="CDD" id="cd00096">
    <property type="entry name" value="Ig"/>
    <property type="match status" value="2"/>
</dbReference>
<feature type="region of interest" description="Disordered" evidence="6">
    <location>
        <begin position="290"/>
        <end position="387"/>
    </location>
</feature>
<sequence>MIPSADRRIRIIFCWNLVLTCLFITQHILPAATANSGSAEASLRLLDDTELDLLDIEHQHQPRNDRTTSSSLTSLPASQSQPRGTSFTASHRGNARINNNHKINLVSYTANLDNILNSLEDDEDDRRYGMDDRRIVSGAKLYERNHEANVQHDEAAQPVVHHRLLVNQIVQKYYPNHRRHRRSLLLRRSTRSTDSSAAPLKRPEVAITLTSSTLSPSSSSTPLSPPSPSSSVSRQVTRTESVVHDPSNQSSSNYETSEYDKPEKNGKMAVKNIIRSNNSEHNFVRNLTLANAEHSSSDKSRATAKGTTNEREGSIAAAVSALDPKRQDATPDVEHQQETESASVVGGGKTASNSSPETNTSTQRAVTSTQTSSPTSAVEVASPELESVVERTITPREEHLPQNSYSAINVDSFNLLDDSVYVSNSSSSSSRTMTSANHGGSSFATPTAKHQHETLNTNNIFASENFDEQIIFLNGGDLLEASPEQYDMRQFGKVERDVKMGDLRNSDPFLNDEPVALALRPIIRGPTDDHTEDNVGLRYAEQHETIQMACDVDADITSSVWLKDGQMVHVMDKKSRTDDVRFVRESHGGITISNVMLEDDGVWQCEAENARGFFFNGRPIKLVVLDPPKEPYLLIDQRRLDAGNMFIPVKENSELTLACVSEGGNPKPSLSWEVLLSPGIDRHAQKISNDVLELQEIKRDKDKEPYKINTGAISEAKLPAVFRVHHNARILCVMEHPTLKMRQNASILLDVQYTPSFAITRTPGFGYPLREGIEVSLKCDVDSNPPSTPVWQKDDGETPVPQTGDGFLNFSSIRREHSGWYKCTSRHLNFQYSSIGYYLSVRYDSVDVTSEPVEQDLPLSSSSSSSSATAAAAGLQNGANNFKGGQMEVELGGSVTLQCPQGSLGCWSHLDPITARLKGLGVGISTPTGQFSLKDVVYQDAGTYKCVGQSSTNRKKLEVLQTVSIAVKGAPTVIARNTTPVAYPGSPLHLSVEFCANPPAYAARWLHGDLVYTPGKKYGDDVLAYGFIDLPTPFCKEARLTYVHMHEKVPRTFYFIVSSPGGVAEAIFNVNFTLKHKAGGGSLQSTYSSSSSSSSSSSGPFGSSSLSSASASGSGGGGGNGGLSSGGSGYKINTNTINNLPGNSLDEDEELMEPEEIHFPIFGNGANCPLSLSKHHSTLYRCYYSVLLLALLTCFRYVLLKY</sequence>
<dbReference type="InterPro" id="IPR013098">
    <property type="entry name" value="Ig_I-set"/>
</dbReference>
<feature type="transmembrane region" description="Helical" evidence="7">
    <location>
        <begin position="12"/>
        <end position="29"/>
    </location>
</feature>
<feature type="compositionally biased region" description="Polar residues" evidence="6">
    <location>
        <begin position="83"/>
        <end position="94"/>
    </location>
</feature>
<accession>A0ABM1YBE9</accession>
<feature type="compositionally biased region" description="Polar residues" evidence="6">
    <location>
        <begin position="431"/>
        <end position="445"/>
    </location>
</feature>
<dbReference type="EnsemblMetazoa" id="AALFPA23_007589.R10114">
    <property type="protein sequence ID" value="AALFPA23_007589.P10114"/>
    <property type="gene ID" value="AALFPA23_007589"/>
</dbReference>
<feature type="domain" description="Ig-like" evidence="8">
    <location>
        <begin position="755"/>
        <end position="840"/>
    </location>
</feature>
<feature type="transmembrane region" description="Helical" evidence="7">
    <location>
        <begin position="1183"/>
        <end position="1200"/>
    </location>
</feature>
<feature type="compositionally biased region" description="Basic residues" evidence="6">
    <location>
        <begin position="180"/>
        <end position="190"/>
    </location>
</feature>
<feature type="region of interest" description="Disordered" evidence="6">
    <location>
        <begin position="180"/>
        <end position="265"/>
    </location>
</feature>
<proteinExistence type="predicted"/>
<evidence type="ECO:0000256" key="6">
    <source>
        <dbReference type="SAM" id="MobiDB-lite"/>
    </source>
</evidence>
<evidence type="ECO:0000259" key="8">
    <source>
        <dbReference type="PROSITE" id="PS50835"/>
    </source>
</evidence>
<evidence type="ECO:0000313" key="10">
    <source>
        <dbReference type="Proteomes" id="UP000069940"/>
    </source>
</evidence>
<dbReference type="SMART" id="SM00408">
    <property type="entry name" value="IGc2"/>
    <property type="match status" value="3"/>
</dbReference>
<dbReference type="InterPro" id="IPR051275">
    <property type="entry name" value="Cell_adhesion_signaling"/>
</dbReference>
<feature type="compositionally biased region" description="Basic and acidic residues" evidence="6">
    <location>
        <begin position="323"/>
        <end position="338"/>
    </location>
</feature>
<evidence type="ECO:0000256" key="5">
    <source>
        <dbReference type="ARBA" id="ARBA00023319"/>
    </source>
</evidence>
<feature type="compositionally biased region" description="Low complexity" evidence="6">
    <location>
        <begin position="208"/>
        <end position="222"/>
    </location>
</feature>
<dbReference type="GeneID" id="109422198"/>
<organism evidence="9 10">
    <name type="scientific">Aedes albopictus</name>
    <name type="common">Asian tiger mosquito</name>
    <name type="synonym">Stegomyia albopicta</name>
    <dbReference type="NCBI Taxonomy" id="7160"/>
    <lineage>
        <taxon>Eukaryota</taxon>
        <taxon>Metazoa</taxon>
        <taxon>Ecdysozoa</taxon>
        <taxon>Arthropoda</taxon>
        <taxon>Hexapoda</taxon>
        <taxon>Insecta</taxon>
        <taxon>Pterygota</taxon>
        <taxon>Neoptera</taxon>
        <taxon>Endopterygota</taxon>
        <taxon>Diptera</taxon>
        <taxon>Nematocera</taxon>
        <taxon>Culicoidea</taxon>
        <taxon>Culicidae</taxon>
        <taxon>Culicinae</taxon>
        <taxon>Aedini</taxon>
        <taxon>Aedes</taxon>
        <taxon>Stegomyia</taxon>
    </lineage>
</organism>
<comment type="subcellular location">
    <subcellularLocation>
        <location evidence="1">Membrane</location>
        <topology evidence="1">Single-pass type I membrane protein</topology>
    </subcellularLocation>
</comment>
<keyword evidence="7" id="KW-0812">Transmembrane</keyword>
<keyword evidence="3" id="KW-1015">Disulfide bond</keyword>
<feature type="compositionally biased region" description="Polar residues" evidence="6">
    <location>
        <begin position="232"/>
        <end position="256"/>
    </location>
</feature>
<feature type="compositionally biased region" description="Low complexity" evidence="6">
    <location>
        <begin position="68"/>
        <end position="82"/>
    </location>
</feature>
<dbReference type="InterPro" id="IPR036179">
    <property type="entry name" value="Ig-like_dom_sf"/>
</dbReference>
<evidence type="ECO:0000256" key="1">
    <source>
        <dbReference type="ARBA" id="ARBA00004479"/>
    </source>
</evidence>
<keyword evidence="10" id="KW-1185">Reference proteome</keyword>
<dbReference type="InterPro" id="IPR007110">
    <property type="entry name" value="Ig-like_dom"/>
</dbReference>
<reference evidence="10" key="1">
    <citation type="journal article" date="2015" name="Proc. Natl. Acad. Sci. U.S.A.">
        <title>Genome sequence of the Asian Tiger mosquito, Aedes albopictus, reveals insights into its biology, genetics, and evolution.</title>
        <authorList>
            <person name="Chen X.G."/>
            <person name="Jiang X."/>
            <person name="Gu J."/>
            <person name="Xu M."/>
            <person name="Wu Y."/>
            <person name="Deng Y."/>
            <person name="Zhang C."/>
            <person name="Bonizzoni M."/>
            <person name="Dermauw W."/>
            <person name="Vontas J."/>
            <person name="Armbruster P."/>
            <person name="Huang X."/>
            <person name="Yang Y."/>
            <person name="Zhang H."/>
            <person name="He W."/>
            <person name="Peng H."/>
            <person name="Liu Y."/>
            <person name="Wu K."/>
            <person name="Chen J."/>
            <person name="Lirakis M."/>
            <person name="Topalis P."/>
            <person name="Van Leeuwen T."/>
            <person name="Hall A.B."/>
            <person name="Jiang X."/>
            <person name="Thorpe C."/>
            <person name="Mueller R.L."/>
            <person name="Sun C."/>
            <person name="Waterhouse R.M."/>
            <person name="Yan G."/>
            <person name="Tu Z.J."/>
            <person name="Fang X."/>
            <person name="James A.A."/>
        </authorList>
    </citation>
    <scope>NUCLEOTIDE SEQUENCE [LARGE SCALE GENOMIC DNA]</scope>
    <source>
        <strain evidence="10">Foshan</strain>
    </source>
</reference>
<feature type="region of interest" description="Disordered" evidence="6">
    <location>
        <begin position="423"/>
        <end position="450"/>
    </location>
</feature>
<dbReference type="Proteomes" id="UP000069940">
    <property type="component" value="Unassembled WGS sequence"/>
</dbReference>
<dbReference type="PANTHER" id="PTHR11640:SF155">
    <property type="entry name" value="IG-LIKE DOMAIN-CONTAINING PROTEIN"/>
    <property type="match status" value="1"/>
</dbReference>
<evidence type="ECO:0000256" key="2">
    <source>
        <dbReference type="ARBA" id="ARBA00023136"/>
    </source>
</evidence>
<name>A0ABM1YBE9_AEDAL</name>
<dbReference type="SMART" id="SM00409">
    <property type="entry name" value="IG"/>
    <property type="match status" value="3"/>
</dbReference>
<dbReference type="Pfam" id="PF07679">
    <property type="entry name" value="I-set"/>
    <property type="match status" value="1"/>
</dbReference>
<dbReference type="SUPFAM" id="SSF48726">
    <property type="entry name" value="Immunoglobulin"/>
    <property type="match status" value="4"/>
</dbReference>
<dbReference type="PROSITE" id="PS50835">
    <property type="entry name" value="IG_LIKE"/>
    <property type="match status" value="3"/>
</dbReference>
<evidence type="ECO:0000256" key="7">
    <source>
        <dbReference type="SAM" id="Phobius"/>
    </source>
</evidence>
<protein>
    <recommendedName>
        <fullName evidence="8">Ig-like domain-containing protein</fullName>
    </recommendedName>
</protein>
<evidence type="ECO:0000256" key="3">
    <source>
        <dbReference type="ARBA" id="ARBA00023157"/>
    </source>
</evidence>
<keyword evidence="5" id="KW-0393">Immunoglobulin domain</keyword>
<evidence type="ECO:0000313" key="9">
    <source>
        <dbReference type="EnsemblMetazoa" id="AALFPA23_007589.P10114"/>
    </source>
</evidence>
<keyword evidence="4" id="KW-0325">Glycoprotein</keyword>
<keyword evidence="7" id="KW-1133">Transmembrane helix</keyword>
<feature type="domain" description="Ig-like" evidence="8">
    <location>
        <begin position="631"/>
        <end position="672"/>
    </location>
</feature>
<dbReference type="InterPro" id="IPR003599">
    <property type="entry name" value="Ig_sub"/>
</dbReference>
<dbReference type="InterPro" id="IPR003598">
    <property type="entry name" value="Ig_sub2"/>
</dbReference>
<feature type="region of interest" description="Disordered" evidence="6">
    <location>
        <begin position="59"/>
        <end position="94"/>
    </location>
</feature>
<dbReference type="PANTHER" id="PTHR11640">
    <property type="entry name" value="NEPHRIN"/>
    <property type="match status" value="1"/>
</dbReference>
<feature type="compositionally biased region" description="Polar residues" evidence="6">
    <location>
        <begin position="350"/>
        <end position="376"/>
    </location>
</feature>
<reference evidence="9" key="2">
    <citation type="submission" date="2025-05" db="UniProtKB">
        <authorList>
            <consortium name="EnsemblMetazoa"/>
        </authorList>
    </citation>
    <scope>IDENTIFICATION</scope>
    <source>
        <strain evidence="9">Foshan</strain>
    </source>
</reference>
<dbReference type="RefSeq" id="XP_062716058.1">
    <property type="nucleotide sequence ID" value="XM_062860074.1"/>
</dbReference>
<dbReference type="Pfam" id="PF13927">
    <property type="entry name" value="Ig_3"/>
    <property type="match status" value="1"/>
</dbReference>
<dbReference type="Gene3D" id="2.60.40.10">
    <property type="entry name" value="Immunoglobulins"/>
    <property type="match status" value="3"/>
</dbReference>
<feature type="domain" description="Ig-like" evidence="8">
    <location>
        <begin position="526"/>
        <end position="621"/>
    </location>
</feature>
<dbReference type="InterPro" id="IPR013783">
    <property type="entry name" value="Ig-like_fold"/>
</dbReference>